<evidence type="ECO:0000256" key="3">
    <source>
        <dbReference type="ARBA" id="ARBA00022723"/>
    </source>
</evidence>
<dbReference type="EnsemblMetazoa" id="PPA46378.1">
    <property type="protein sequence ID" value="PPA46378.1"/>
    <property type="gene ID" value="WBGene00284747"/>
</dbReference>
<keyword evidence="5" id="KW-0863">Zinc-finger</keyword>
<dbReference type="OrthoDB" id="6077919at2759"/>
<keyword evidence="6" id="KW-0862">Zinc</keyword>
<evidence type="ECO:0000256" key="5">
    <source>
        <dbReference type="ARBA" id="ARBA00022771"/>
    </source>
</evidence>
<dbReference type="FunFam" id="3.30.160.60:FF:001174">
    <property type="entry name" value="zinc finger protein 527 isoform X1"/>
    <property type="match status" value="1"/>
</dbReference>
<comment type="subcellular location">
    <subcellularLocation>
        <location evidence="1">Nucleus</location>
    </subcellularLocation>
</comment>
<dbReference type="FunFam" id="3.30.160.60:FF:000072">
    <property type="entry name" value="zinc finger protein 143 isoform X1"/>
    <property type="match status" value="1"/>
</dbReference>
<gene>
    <name evidence="9" type="primary">WBGene00284747</name>
</gene>
<evidence type="ECO:0000313" key="10">
    <source>
        <dbReference type="Proteomes" id="UP000005239"/>
    </source>
</evidence>
<organism evidence="9 10">
    <name type="scientific">Pristionchus pacificus</name>
    <name type="common">Parasitic nematode worm</name>
    <dbReference type="NCBI Taxonomy" id="54126"/>
    <lineage>
        <taxon>Eukaryota</taxon>
        <taxon>Metazoa</taxon>
        <taxon>Ecdysozoa</taxon>
        <taxon>Nematoda</taxon>
        <taxon>Chromadorea</taxon>
        <taxon>Rhabditida</taxon>
        <taxon>Rhabditina</taxon>
        <taxon>Diplogasteromorpha</taxon>
        <taxon>Diplogasteroidea</taxon>
        <taxon>Neodiplogasteridae</taxon>
        <taxon>Pristionchus</taxon>
    </lineage>
</organism>
<dbReference type="Proteomes" id="UP000005239">
    <property type="component" value="Unassembled WGS sequence"/>
</dbReference>
<accession>A0A8R1Z2C1</accession>
<dbReference type="InterPro" id="IPR013087">
    <property type="entry name" value="Znf_C2H2_type"/>
</dbReference>
<protein>
    <submittedName>
        <fullName evidence="9">Zinc finger protein</fullName>
    </submittedName>
</protein>
<dbReference type="GO" id="GO:0006355">
    <property type="term" value="P:regulation of DNA-templated transcription"/>
    <property type="evidence" value="ECO:0000318"/>
    <property type="project" value="GO_Central"/>
</dbReference>
<comment type="similarity">
    <text evidence="2">Belongs to the krueppel C2H2-type zinc-finger protein family.</text>
</comment>
<evidence type="ECO:0000256" key="1">
    <source>
        <dbReference type="ARBA" id="ARBA00004123"/>
    </source>
</evidence>
<dbReference type="GO" id="GO:0008270">
    <property type="term" value="F:zinc ion binding"/>
    <property type="evidence" value="ECO:0007669"/>
    <property type="project" value="UniProtKB-KW"/>
</dbReference>
<dbReference type="InterPro" id="IPR036236">
    <property type="entry name" value="Znf_C2H2_sf"/>
</dbReference>
<dbReference type="GO" id="GO:0000978">
    <property type="term" value="F:RNA polymerase II cis-regulatory region sequence-specific DNA binding"/>
    <property type="evidence" value="ECO:0000318"/>
    <property type="project" value="GO_Central"/>
</dbReference>
<accession>A0A2A6BIE8</accession>
<keyword evidence="7" id="KW-0238">DNA-binding</keyword>
<proteinExistence type="inferred from homology"/>
<dbReference type="SMART" id="SM00355">
    <property type="entry name" value="ZnF_C2H2"/>
    <property type="match status" value="10"/>
</dbReference>
<dbReference type="Pfam" id="PF00096">
    <property type="entry name" value="zf-C2H2"/>
    <property type="match status" value="2"/>
</dbReference>
<dbReference type="SUPFAM" id="SSF57667">
    <property type="entry name" value="beta-beta-alpha zinc fingers"/>
    <property type="match status" value="3"/>
</dbReference>
<evidence type="ECO:0000256" key="7">
    <source>
        <dbReference type="ARBA" id="ARBA00023125"/>
    </source>
</evidence>
<reference evidence="9" key="2">
    <citation type="submission" date="2022-06" db="UniProtKB">
        <authorList>
            <consortium name="EnsemblMetazoa"/>
        </authorList>
    </citation>
    <scope>IDENTIFICATION</scope>
    <source>
        <strain evidence="9">PS312</strain>
    </source>
</reference>
<dbReference type="PROSITE" id="PS00028">
    <property type="entry name" value="ZINC_FINGER_C2H2_1"/>
    <property type="match status" value="8"/>
</dbReference>
<dbReference type="GO" id="GO:0000981">
    <property type="term" value="F:DNA-binding transcription factor activity, RNA polymerase II-specific"/>
    <property type="evidence" value="ECO:0000318"/>
    <property type="project" value="GO_Central"/>
</dbReference>
<keyword evidence="10" id="KW-1185">Reference proteome</keyword>
<sequence length="660" mass="75978">MNRHRRLIHSDNVTVTEALICCYCGEIFSPLDLEAHKKLHHYQSSLQKKIDSAKKKVEENSTKPAIRAHMCSVCQKSFRRPKELERHEAIHSEKRNFKCSFCPMEFRHENVLQSHEKLHKRVNRIHKCRICHHNFNTRFNLDRHVQMTHLRKENDGKRKARMVEDINYKLDHNFRPMQHLADVFPHHTLMDYADRTDNIEIRRDDCSNEWNVTEVGDSEIEHGVDMWTEVSGCDLAQQLFPYRDQQKERLVIIGENSLRCPACIHSMESIEHFMAHYQALGEKDSLHRQSTFTCMFCLEDVLGLNVFSHLESHGIAPITPYQVDTLSNHHISRPHVCPSCQNAFTKKVDLTRHIRTHTGEKPFECQECGDKFRVETTLRRHEKIHSDTDDTHECSLCGKGLLSRNGLRAHMMKHTTPCYLCHETFKGVAERDEHRIRDHSNREVGVRNRSGGIFLPSLPGGLATLTQISRPISSKLLVSTSSSAFQSIISNSKEEAHKKLNVEIHAEDTAKEGIVMKLYRKRANQKSPVASRGYHSSSVSFSIPQLLLSSLQNEGGVLRTQLNRGRVVNMHPSETLSALVYSDGMDMHPVQSQSLQECSSSQLLTPHSGMEQSKNEMFCKLCGNRFMSMAPLVEHIRREHERDHPKSLAPLNLHTSHLLK</sequence>
<evidence type="ECO:0000256" key="2">
    <source>
        <dbReference type="ARBA" id="ARBA00006991"/>
    </source>
</evidence>
<dbReference type="PROSITE" id="PS50157">
    <property type="entry name" value="ZINC_FINGER_C2H2_2"/>
    <property type="match status" value="7"/>
</dbReference>
<evidence type="ECO:0000313" key="9">
    <source>
        <dbReference type="EnsemblMetazoa" id="PPA46378.1"/>
    </source>
</evidence>
<keyword evidence="3" id="KW-0479">Metal-binding</keyword>
<dbReference type="AlphaFoldDB" id="A0A2A6BIE8"/>
<keyword evidence="4" id="KW-0677">Repeat</keyword>
<evidence type="ECO:0000256" key="6">
    <source>
        <dbReference type="ARBA" id="ARBA00022833"/>
    </source>
</evidence>
<dbReference type="GO" id="GO:0005634">
    <property type="term" value="C:nucleus"/>
    <property type="evidence" value="ECO:0007669"/>
    <property type="project" value="UniProtKB-SubCell"/>
</dbReference>
<dbReference type="PANTHER" id="PTHR24379:SF121">
    <property type="entry name" value="C2H2-TYPE DOMAIN-CONTAINING PROTEIN"/>
    <property type="match status" value="1"/>
</dbReference>
<reference evidence="10" key="1">
    <citation type="journal article" date="2008" name="Nat. Genet.">
        <title>The Pristionchus pacificus genome provides a unique perspective on nematode lifestyle and parasitism.</title>
        <authorList>
            <person name="Dieterich C."/>
            <person name="Clifton S.W."/>
            <person name="Schuster L.N."/>
            <person name="Chinwalla A."/>
            <person name="Delehaunty K."/>
            <person name="Dinkelacker I."/>
            <person name="Fulton L."/>
            <person name="Fulton R."/>
            <person name="Godfrey J."/>
            <person name="Minx P."/>
            <person name="Mitreva M."/>
            <person name="Roeseler W."/>
            <person name="Tian H."/>
            <person name="Witte H."/>
            <person name="Yang S.P."/>
            <person name="Wilson R.K."/>
            <person name="Sommer R.J."/>
        </authorList>
    </citation>
    <scope>NUCLEOTIDE SEQUENCE [LARGE SCALE GENOMIC DNA]</scope>
    <source>
        <strain evidence="10">PS312</strain>
    </source>
</reference>
<keyword evidence="8" id="KW-0539">Nucleus</keyword>
<dbReference type="Gene3D" id="3.30.160.60">
    <property type="entry name" value="Classic Zinc Finger"/>
    <property type="match status" value="4"/>
</dbReference>
<evidence type="ECO:0000256" key="8">
    <source>
        <dbReference type="ARBA" id="ARBA00023242"/>
    </source>
</evidence>
<evidence type="ECO:0000256" key="4">
    <source>
        <dbReference type="ARBA" id="ARBA00022737"/>
    </source>
</evidence>
<dbReference type="PANTHER" id="PTHR24379">
    <property type="entry name" value="KRAB AND ZINC FINGER DOMAIN-CONTAINING"/>
    <property type="match status" value="1"/>
</dbReference>
<name>A0A2A6BIE8_PRIPA</name>